<keyword evidence="2" id="KW-0560">Oxidoreductase</keyword>
<dbReference type="GO" id="GO:0016491">
    <property type="term" value="F:oxidoreductase activity"/>
    <property type="evidence" value="ECO:0007669"/>
    <property type="project" value="UniProtKB-KW"/>
</dbReference>
<dbReference type="Gene3D" id="3.40.50.720">
    <property type="entry name" value="NAD(P)-binding Rossmann-like Domain"/>
    <property type="match status" value="1"/>
</dbReference>
<reference evidence="4 5" key="1">
    <citation type="submission" date="2020-08" db="EMBL/GenBank/DDBJ databases">
        <title>Sequencing the genomes of 1000 actinobacteria strains.</title>
        <authorList>
            <person name="Klenk H.-P."/>
        </authorList>
    </citation>
    <scope>NUCLEOTIDE SEQUENCE [LARGE SCALE GENOMIC DNA]</scope>
    <source>
        <strain evidence="4 5">DSM 44230</strain>
    </source>
</reference>
<dbReference type="PANTHER" id="PTHR43669">
    <property type="entry name" value="5-KETO-D-GLUCONATE 5-REDUCTASE"/>
    <property type="match status" value="1"/>
</dbReference>
<dbReference type="PRINTS" id="PR00080">
    <property type="entry name" value="SDRFAMILY"/>
</dbReference>
<comment type="caution">
    <text evidence="4">The sequence shown here is derived from an EMBL/GenBank/DDBJ whole genome shotgun (WGS) entry which is preliminary data.</text>
</comment>
<dbReference type="RefSeq" id="WP_312988342.1">
    <property type="nucleotide sequence ID" value="NZ_BAAAUI010000017.1"/>
</dbReference>
<sequence length="259" mass="27176">MDSRDDRYIAGAPAPISVVTGAGSGVGRAVARELLAAGHRVALAGRRPEALTETAGDTAPDSVLVVPTDVTRPESVEALFTAVRERWGRLDVLFNNAGVNAPATPLAEFTLDQWQRVLDTNLTGAFLCAQAAFRLMRDQDPQGGRIINNGSISAQVPRPNAIAYNASKHAITGLTKSISLEGRAFGIACGQIDIGNAATELTERMKAGVLQADGSVAPEPTMDVTHVAEAVRYMAGLPLAANVQFMTVMATTMPLIGRG</sequence>
<dbReference type="SUPFAM" id="SSF51735">
    <property type="entry name" value="NAD(P)-binding Rossmann-fold domains"/>
    <property type="match status" value="1"/>
</dbReference>
<evidence type="ECO:0000256" key="3">
    <source>
        <dbReference type="RuleBase" id="RU000363"/>
    </source>
</evidence>
<dbReference type="InterPro" id="IPR002347">
    <property type="entry name" value="SDR_fam"/>
</dbReference>
<comment type="similarity">
    <text evidence="1 3">Belongs to the short-chain dehydrogenases/reductases (SDR) family.</text>
</comment>
<evidence type="ECO:0000256" key="2">
    <source>
        <dbReference type="ARBA" id="ARBA00023002"/>
    </source>
</evidence>
<evidence type="ECO:0000313" key="5">
    <source>
        <dbReference type="Proteomes" id="UP000533598"/>
    </source>
</evidence>
<dbReference type="PROSITE" id="PS00061">
    <property type="entry name" value="ADH_SHORT"/>
    <property type="match status" value="1"/>
</dbReference>
<dbReference type="EMBL" id="JACHMH010000001">
    <property type="protein sequence ID" value="MBB4679896.1"/>
    <property type="molecule type" value="Genomic_DNA"/>
</dbReference>
<organism evidence="4 5">
    <name type="scientific">Crossiella cryophila</name>
    <dbReference type="NCBI Taxonomy" id="43355"/>
    <lineage>
        <taxon>Bacteria</taxon>
        <taxon>Bacillati</taxon>
        <taxon>Actinomycetota</taxon>
        <taxon>Actinomycetes</taxon>
        <taxon>Pseudonocardiales</taxon>
        <taxon>Pseudonocardiaceae</taxon>
        <taxon>Crossiella</taxon>
    </lineage>
</organism>
<dbReference type="Pfam" id="PF00106">
    <property type="entry name" value="adh_short"/>
    <property type="match status" value="1"/>
</dbReference>
<dbReference type="PRINTS" id="PR00081">
    <property type="entry name" value="GDHRDH"/>
</dbReference>
<dbReference type="PANTHER" id="PTHR43669:SF12">
    <property type="entry name" value="BLR5618 PROTEIN"/>
    <property type="match status" value="1"/>
</dbReference>
<name>A0A7W7FV02_9PSEU</name>
<dbReference type="FunFam" id="3.40.50.720:FF:000084">
    <property type="entry name" value="Short-chain dehydrogenase reductase"/>
    <property type="match status" value="1"/>
</dbReference>
<keyword evidence="5" id="KW-1185">Reference proteome</keyword>
<accession>A0A7W7FV02</accession>
<dbReference type="InterPro" id="IPR020904">
    <property type="entry name" value="Sc_DH/Rdtase_CS"/>
</dbReference>
<dbReference type="Proteomes" id="UP000533598">
    <property type="component" value="Unassembled WGS sequence"/>
</dbReference>
<dbReference type="InterPro" id="IPR036291">
    <property type="entry name" value="NAD(P)-bd_dom_sf"/>
</dbReference>
<dbReference type="CDD" id="cd05233">
    <property type="entry name" value="SDR_c"/>
    <property type="match status" value="1"/>
</dbReference>
<gene>
    <name evidence="4" type="ORF">HNR67_006014</name>
</gene>
<proteinExistence type="inferred from homology"/>
<evidence type="ECO:0000313" key="4">
    <source>
        <dbReference type="EMBL" id="MBB4679896.1"/>
    </source>
</evidence>
<dbReference type="AlphaFoldDB" id="A0A7W7FV02"/>
<evidence type="ECO:0000256" key="1">
    <source>
        <dbReference type="ARBA" id="ARBA00006484"/>
    </source>
</evidence>
<protein>
    <submittedName>
        <fullName evidence="4">NAD(P)-dependent dehydrogenase (Short-subunit alcohol dehydrogenase family)</fullName>
    </submittedName>
</protein>